<keyword evidence="2" id="KW-1185">Reference proteome</keyword>
<dbReference type="Proteomes" id="UP001375382">
    <property type="component" value="Unassembled WGS sequence"/>
</dbReference>
<dbReference type="EMBL" id="JALAAR010000005">
    <property type="protein sequence ID" value="MEH8017169.1"/>
    <property type="molecule type" value="Genomic_DNA"/>
</dbReference>
<name>A0ABU8C5I8_9GAMM</name>
<reference evidence="1 2" key="1">
    <citation type="journal article" date="2023" name="Ecotoxicol. Environ. Saf.">
        <title>Mercury remediation potential of mercury-resistant strain Rheinheimera metallidurans sp. nov. isolated from a municipal waste dumping site.</title>
        <authorList>
            <person name="Yadav V."/>
            <person name="Manjhi A."/>
            <person name="Vadakedath N."/>
        </authorList>
    </citation>
    <scope>NUCLEOTIDE SEQUENCE [LARGE SCALE GENOMIC DNA]</scope>
    <source>
        <strain evidence="1 2">E-49</strain>
    </source>
</reference>
<proteinExistence type="predicted"/>
<evidence type="ECO:0000313" key="2">
    <source>
        <dbReference type="Proteomes" id="UP001375382"/>
    </source>
</evidence>
<sequence>MIQIDEDWMATIFCALEDAIKYNDGLRNSQTVKDIEDIEEWLMQLFHCKEYLKDQIEQQPDLKQKLAKYLQR</sequence>
<accession>A0ABU8C5I8</accession>
<organism evidence="1 2">
    <name type="scientific">Rheinheimera muenzenbergensis</name>
    <dbReference type="NCBI Taxonomy" id="1193628"/>
    <lineage>
        <taxon>Bacteria</taxon>
        <taxon>Pseudomonadati</taxon>
        <taxon>Pseudomonadota</taxon>
        <taxon>Gammaproteobacteria</taxon>
        <taxon>Chromatiales</taxon>
        <taxon>Chromatiaceae</taxon>
        <taxon>Rheinheimera</taxon>
    </lineage>
</organism>
<dbReference type="RefSeq" id="WP_335735576.1">
    <property type="nucleotide sequence ID" value="NZ_JALAAR010000005.1"/>
</dbReference>
<gene>
    <name evidence="1" type="ORF">MN202_07995</name>
</gene>
<comment type="caution">
    <text evidence="1">The sequence shown here is derived from an EMBL/GenBank/DDBJ whole genome shotgun (WGS) entry which is preliminary data.</text>
</comment>
<evidence type="ECO:0000313" key="1">
    <source>
        <dbReference type="EMBL" id="MEH8017169.1"/>
    </source>
</evidence>
<protein>
    <submittedName>
        <fullName evidence="1">Uncharacterized protein</fullName>
    </submittedName>
</protein>